<dbReference type="InterPro" id="IPR022694">
    <property type="entry name" value="3-OHacyl-CoA_DH"/>
</dbReference>
<dbReference type="InterPro" id="IPR036291">
    <property type="entry name" value="NAD(P)-bd_dom_sf"/>
</dbReference>
<comment type="catalytic activity">
    <reaction evidence="7">
        <text>a (3S)-3-hydroxyacyl-CoA + NAD(+) = a 3-oxoacyl-CoA + NADH + H(+)</text>
        <dbReference type="Rhea" id="RHEA:22432"/>
        <dbReference type="ChEBI" id="CHEBI:15378"/>
        <dbReference type="ChEBI" id="CHEBI:57318"/>
        <dbReference type="ChEBI" id="CHEBI:57540"/>
        <dbReference type="ChEBI" id="CHEBI:57945"/>
        <dbReference type="ChEBI" id="CHEBI:90726"/>
        <dbReference type="EC" id="1.1.1.35"/>
    </reaction>
</comment>
<evidence type="ECO:0000259" key="8">
    <source>
        <dbReference type="Pfam" id="PF00725"/>
    </source>
</evidence>
<dbReference type="PANTHER" id="PTHR43561:SF3">
    <property type="entry name" value="HYDROXYACYL-COENZYME A DEHYDROGENASE, MITOCHONDRIAL"/>
    <property type="match status" value="1"/>
</dbReference>
<feature type="domain" description="3-hydroxyacyl-CoA dehydrogenase NAD binding" evidence="9">
    <location>
        <begin position="6"/>
        <end position="186"/>
    </location>
</feature>
<dbReference type="InterPro" id="IPR052242">
    <property type="entry name" value="Mito_3-hydroxyacyl-CoA_DH"/>
</dbReference>
<comment type="pathway">
    <text evidence="1">Lipid metabolism; fatty acid beta-oxidation.</text>
</comment>
<dbReference type="EMBL" id="BAAAVS010000024">
    <property type="protein sequence ID" value="GAA3038610.1"/>
    <property type="molecule type" value="Genomic_DNA"/>
</dbReference>
<dbReference type="RefSeq" id="WP_290705734.1">
    <property type="nucleotide sequence ID" value="NZ_BAAAVS010000024.1"/>
</dbReference>
<proteinExistence type="predicted"/>
<dbReference type="Gene3D" id="3.40.50.720">
    <property type="entry name" value="NAD(P)-binding Rossmann-like Domain"/>
    <property type="match status" value="1"/>
</dbReference>
<evidence type="ECO:0000259" key="9">
    <source>
        <dbReference type="Pfam" id="PF02737"/>
    </source>
</evidence>
<evidence type="ECO:0000313" key="11">
    <source>
        <dbReference type="Proteomes" id="UP001501035"/>
    </source>
</evidence>
<accession>A0ABP6LFA1</accession>
<evidence type="ECO:0000313" key="10">
    <source>
        <dbReference type="EMBL" id="GAA3038610.1"/>
    </source>
</evidence>
<dbReference type="Pfam" id="PF00725">
    <property type="entry name" value="3HCDH"/>
    <property type="match status" value="1"/>
</dbReference>
<feature type="domain" description="3-hydroxyacyl-CoA dehydrogenase C-terminal" evidence="8">
    <location>
        <begin position="190"/>
        <end position="284"/>
    </location>
</feature>
<evidence type="ECO:0000256" key="3">
    <source>
        <dbReference type="ARBA" id="ARBA00022832"/>
    </source>
</evidence>
<dbReference type="Proteomes" id="UP001501035">
    <property type="component" value="Unassembled WGS sequence"/>
</dbReference>
<keyword evidence="11" id="KW-1185">Reference proteome</keyword>
<evidence type="ECO:0000256" key="2">
    <source>
        <dbReference type="ARBA" id="ARBA00005086"/>
    </source>
</evidence>
<gene>
    <name evidence="10" type="ORF">GCM10010528_19000</name>
</gene>
<keyword evidence="5" id="KW-0520">NAD</keyword>
<dbReference type="PIRSF" id="PIRSF000105">
    <property type="entry name" value="HCDH"/>
    <property type="match status" value="1"/>
</dbReference>
<dbReference type="InterPro" id="IPR008927">
    <property type="entry name" value="6-PGluconate_DH-like_C_sf"/>
</dbReference>
<sequence length="300" mass="32718">MTSMTNVAVFGTGVLGSQIAMQAAYHGKRVIAYDVSQELLDKLPARWEWMRAGYQRDLADFDADRFDRAIASITATTSLQSAVEDADIVIEAIPENLDLKKKVWASIGAAAPPKTVFTTNSSSLRPSDFADATGRPAKFLALHFANIVWSHNTGEVMPTPQTDPAVFEAVLSFATEIGLVAIPVRNETPGYLLNSLLIPFLNAAAYLYVDEVADPVDIDTDWKIATGSPQGPFEVYDLVGFNVAINIMRNNPDDERLQRFADMLEKSAKEGRSGLSDGAGFYEYDATGQSQGMAPRWKLG</sequence>
<name>A0ABP6LFA1_9ACTN</name>
<dbReference type="Gene3D" id="1.10.1040.10">
    <property type="entry name" value="N-(1-d-carboxylethyl)-l-norvaline Dehydrogenase, domain 2"/>
    <property type="match status" value="1"/>
</dbReference>
<dbReference type="InterPro" id="IPR013328">
    <property type="entry name" value="6PGD_dom2"/>
</dbReference>
<keyword evidence="3" id="KW-0276">Fatty acid metabolism</keyword>
<dbReference type="InterPro" id="IPR006176">
    <property type="entry name" value="3-OHacyl-CoA_DH_NAD-bd"/>
</dbReference>
<evidence type="ECO:0000256" key="7">
    <source>
        <dbReference type="ARBA" id="ARBA00049556"/>
    </source>
</evidence>
<dbReference type="NCBIfam" id="NF006143">
    <property type="entry name" value="PRK08293.1"/>
    <property type="match status" value="1"/>
</dbReference>
<evidence type="ECO:0000256" key="4">
    <source>
        <dbReference type="ARBA" id="ARBA00023002"/>
    </source>
</evidence>
<dbReference type="Pfam" id="PF02737">
    <property type="entry name" value="3HCDH_N"/>
    <property type="match status" value="1"/>
</dbReference>
<reference evidence="11" key="1">
    <citation type="journal article" date="2019" name="Int. J. Syst. Evol. Microbiol.">
        <title>The Global Catalogue of Microorganisms (GCM) 10K type strain sequencing project: providing services to taxonomists for standard genome sequencing and annotation.</title>
        <authorList>
            <consortium name="The Broad Institute Genomics Platform"/>
            <consortium name="The Broad Institute Genome Sequencing Center for Infectious Disease"/>
            <person name="Wu L."/>
            <person name="Ma J."/>
        </authorList>
    </citation>
    <scope>NUCLEOTIDE SEQUENCE [LARGE SCALE GENOMIC DNA]</scope>
    <source>
        <strain evidence="11">JCM 14234</strain>
    </source>
</reference>
<protein>
    <submittedName>
        <fullName evidence="10">3-hydroxyacyl-CoA dehydrogenase</fullName>
    </submittedName>
</protein>
<evidence type="ECO:0000256" key="6">
    <source>
        <dbReference type="ARBA" id="ARBA00023098"/>
    </source>
</evidence>
<dbReference type="InterPro" id="IPR006108">
    <property type="entry name" value="3HC_DH_C"/>
</dbReference>
<keyword evidence="4" id="KW-0560">Oxidoreductase</keyword>
<dbReference type="SUPFAM" id="SSF51735">
    <property type="entry name" value="NAD(P)-binding Rossmann-fold domains"/>
    <property type="match status" value="1"/>
</dbReference>
<keyword evidence="6" id="KW-0443">Lipid metabolism</keyword>
<evidence type="ECO:0000256" key="1">
    <source>
        <dbReference type="ARBA" id="ARBA00005005"/>
    </source>
</evidence>
<comment type="pathway">
    <text evidence="2">Lipid metabolism; butanoate metabolism.</text>
</comment>
<dbReference type="SUPFAM" id="SSF48179">
    <property type="entry name" value="6-phosphogluconate dehydrogenase C-terminal domain-like"/>
    <property type="match status" value="1"/>
</dbReference>
<organism evidence="10 11">
    <name type="scientific">Gordonia defluvii</name>
    <dbReference type="NCBI Taxonomy" id="283718"/>
    <lineage>
        <taxon>Bacteria</taxon>
        <taxon>Bacillati</taxon>
        <taxon>Actinomycetota</taxon>
        <taxon>Actinomycetes</taxon>
        <taxon>Mycobacteriales</taxon>
        <taxon>Gordoniaceae</taxon>
        <taxon>Gordonia</taxon>
    </lineage>
</organism>
<evidence type="ECO:0000256" key="5">
    <source>
        <dbReference type="ARBA" id="ARBA00023027"/>
    </source>
</evidence>
<dbReference type="PANTHER" id="PTHR43561">
    <property type="match status" value="1"/>
</dbReference>
<comment type="caution">
    <text evidence="10">The sequence shown here is derived from an EMBL/GenBank/DDBJ whole genome shotgun (WGS) entry which is preliminary data.</text>
</comment>